<dbReference type="AlphaFoldDB" id="A0A4Z0BNJ7"/>
<accession>A0A4Z0BNJ7</accession>
<proteinExistence type="predicted"/>
<comment type="caution">
    <text evidence="2">The sequence shown here is derived from an EMBL/GenBank/DDBJ whole genome shotgun (WGS) entry which is preliminary data.</text>
</comment>
<dbReference type="SUPFAM" id="SSF51735">
    <property type="entry name" value="NAD(P)-binding Rossmann-fold domains"/>
    <property type="match status" value="1"/>
</dbReference>
<dbReference type="Proteomes" id="UP000297564">
    <property type="component" value="Unassembled WGS sequence"/>
</dbReference>
<reference evidence="2 3" key="1">
    <citation type="submission" date="2019-03" db="EMBL/GenBank/DDBJ databases">
        <title>Ramlibacter rhizophilus CCTCC AB2015357, whole genome shotgun sequence.</title>
        <authorList>
            <person name="Zhang X."/>
            <person name="Feng G."/>
            <person name="Zhu H."/>
        </authorList>
    </citation>
    <scope>NUCLEOTIDE SEQUENCE [LARGE SCALE GENOMIC DNA]</scope>
    <source>
        <strain evidence="2 3">CCTCC AB2015357</strain>
    </source>
</reference>
<dbReference type="Gene3D" id="3.40.50.720">
    <property type="entry name" value="NAD(P)-binding Rossmann-like Domain"/>
    <property type="match status" value="1"/>
</dbReference>
<dbReference type="InterPro" id="IPR051783">
    <property type="entry name" value="NAD(P)-dependent_oxidoreduct"/>
</dbReference>
<organism evidence="2 3">
    <name type="scientific">Ramlibacter rhizophilus</name>
    <dbReference type="NCBI Taxonomy" id="1781167"/>
    <lineage>
        <taxon>Bacteria</taxon>
        <taxon>Pseudomonadati</taxon>
        <taxon>Pseudomonadota</taxon>
        <taxon>Betaproteobacteria</taxon>
        <taxon>Burkholderiales</taxon>
        <taxon>Comamonadaceae</taxon>
        <taxon>Ramlibacter</taxon>
    </lineage>
</organism>
<dbReference type="GO" id="GO:0004029">
    <property type="term" value="F:aldehyde dehydrogenase (NAD+) activity"/>
    <property type="evidence" value="ECO:0007669"/>
    <property type="project" value="TreeGrafter"/>
</dbReference>
<evidence type="ECO:0000313" key="3">
    <source>
        <dbReference type="Proteomes" id="UP000297564"/>
    </source>
</evidence>
<dbReference type="EMBL" id="SMLL01000004">
    <property type="protein sequence ID" value="TFY99999.1"/>
    <property type="molecule type" value="Genomic_DNA"/>
</dbReference>
<dbReference type="Pfam" id="PF01370">
    <property type="entry name" value="Epimerase"/>
    <property type="match status" value="1"/>
</dbReference>
<dbReference type="OrthoDB" id="5292533at2"/>
<name>A0A4Z0BNJ7_9BURK</name>
<keyword evidence="3" id="KW-1185">Reference proteome</keyword>
<feature type="domain" description="NAD-dependent epimerase/dehydratase" evidence="1">
    <location>
        <begin position="4"/>
        <end position="209"/>
    </location>
</feature>
<evidence type="ECO:0000313" key="2">
    <source>
        <dbReference type="EMBL" id="TFY99999.1"/>
    </source>
</evidence>
<dbReference type="GO" id="GO:0005737">
    <property type="term" value="C:cytoplasm"/>
    <property type="evidence" value="ECO:0007669"/>
    <property type="project" value="TreeGrafter"/>
</dbReference>
<dbReference type="InterPro" id="IPR036291">
    <property type="entry name" value="NAD(P)-bd_dom_sf"/>
</dbReference>
<sequence length="339" mass="36355">MNRVLVLGGTGYIGARLVARLAAAGMQPLAASSRGGPGVLRLDTRDETALSQALGQCDAVVNCVAGSGPAIALGAQVLARALAASECRRLVHFSTMSVYGAQEGLLDEQATLNAGLGWYGRAKIDAEAQFARLPEASVTVLRPGCVFGPGSELWVGRIARWLEAGRLGDLGPGGDGWSNLVHVDDVCQAAVLALQAPPHPDQLRTYNLAAPDSPRWNDYFADLALAIGATPLRRVRSRQLQLDAFVAGPPLHIGRKLLARVRRDAQLLPPPITPGLLGLWQRHLRLDARAATRELALPWTPYAKAVQQCARWWIDRTQEQARPWNPPAQARAARPDGNA</sequence>
<protein>
    <submittedName>
        <fullName evidence="2">NAD(P)-dependent oxidoreductase</fullName>
    </submittedName>
</protein>
<dbReference type="RefSeq" id="WP_135285541.1">
    <property type="nucleotide sequence ID" value="NZ_SMLL01000004.1"/>
</dbReference>
<dbReference type="PANTHER" id="PTHR48079">
    <property type="entry name" value="PROTEIN YEEZ"/>
    <property type="match status" value="1"/>
</dbReference>
<dbReference type="PANTHER" id="PTHR48079:SF6">
    <property type="entry name" value="NAD(P)-BINDING DOMAIN-CONTAINING PROTEIN-RELATED"/>
    <property type="match status" value="1"/>
</dbReference>
<gene>
    <name evidence="2" type="ORF">EZ242_12795</name>
</gene>
<dbReference type="InterPro" id="IPR001509">
    <property type="entry name" value="Epimerase_deHydtase"/>
</dbReference>
<evidence type="ECO:0000259" key="1">
    <source>
        <dbReference type="Pfam" id="PF01370"/>
    </source>
</evidence>